<dbReference type="EMBL" id="BRYA01000064">
    <property type="protein sequence ID" value="GMI36273.1"/>
    <property type="molecule type" value="Genomic_DNA"/>
</dbReference>
<dbReference type="OrthoDB" id="198307at2759"/>
<dbReference type="Proteomes" id="UP001165065">
    <property type="component" value="Unassembled WGS sequence"/>
</dbReference>
<keyword evidence="1" id="KW-0812">Transmembrane</keyword>
<dbReference type="InterPro" id="IPR033579">
    <property type="entry name" value="TMEM128"/>
</dbReference>
<feature type="transmembrane region" description="Helical" evidence="1">
    <location>
        <begin position="9"/>
        <end position="30"/>
    </location>
</feature>
<organism evidence="2 3">
    <name type="scientific">Triparma columacea</name>
    <dbReference type="NCBI Taxonomy" id="722753"/>
    <lineage>
        <taxon>Eukaryota</taxon>
        <taxon>Sar</taxon>
        <taxon>Stramenopiles</taxon>
        <taxon>Ochrophyta</taxon>
        <taxon>Bolidophyceae</taxon>
        <taxon>Parmales</taxon>
        <taxon>Triparmaceae</taxon>
        <taxon>Triparma</taxon>
    </lineage>
</organism>
<reference evidence="3" key="1">
    <citation type="journal article" date="2023" name="Commun. Biol.">
        <title>Genome analysis of Parmales, the sister group of diatoms, reveals the evolutionary specialization of diatoms from phago-mixotrophs to photoautotrophs.</title>
        <authorList>
            <person name="Ban H."/>
            <person name="Sato S."/>
            <person name="Yoshikawa S."/>
            <person name="Yamada K."/>
            <person name="Nakamura Y."/>
            <person name="Ichinomiya M."/>
            <person name="Sato N."/>
            <person name="Blanc-Mathieu R."/>
            <person name="Endo H."/>
            <person name="Kuwata A."/>
            <person name="Ogata H."/>
        </authorList>
    </citation>
    <scope>NUCLEOTIDE SEQUENCE [LARGE SCALE GENOMIC DNA]</scope>
</reference>
<feature type="transmembrane region" description="Helical" evidence="1">
    <location>
        <begin position="50"/>
        <end position="69"/>
    </location>
</feature>
<feature type="transmembrane region" description="Helical" evidence="1">
    <location>
        <begin position="114"/>
        <end position="136"/>
    </location>
</feature>
<comment type="caution">
    <text evidence="2">The sequence shown here is derived from an EMBL/GenBank/DDBJ whole genome shotgun (WGS) entry which is preliminary data.</text>
</comment>
<keyword evidence="3" id="KW-1185">Reference proteome</keyword>
<keyword evidence="1" id="KW-1133">Transmembrane helix</keyword>
<name>A0A9W7L6Q0_9STRA</name>
<keyword evidence="1" id="KW-0472">Membrane</keyword>
<dbReference type="Pfam" id="PF20479">
    <property type="entry name" value="TMEM128"/>
    <property type="match status" value="1"/>
</dbReference>
<evidence type="ECO:0000256" key="1">
    <source>
        <dbReference type="SAM" id="Phobius"/>
    </source>
</evidence>
<accession>A0A9W7L6Q0</accession>
<feature type="transmembrane region" description="Helical" evidence="1">
    <location>
        <begin position="90"/>
        <end position="108"/>
    </location>
</feature>
<protein>
    <submittedName>
        <fullName evidence="2">Uncharacterized protein</fullName>
    </submittedName>
</protein>
<dbReference type="AlphaFoldDB" id="A0A9W7L6Q0"/>
<evidence type="ECO:0000313" key="2">
    <source>
        <dbReference type="EMBL" id="GMI36273.1"/>
    </source>
</evidence>
<proteinExistence type="predicted"/>
<gene>
    <name evidence="2" type="ORF">TrCOL_g11474</name>
</gene>
<evidence type="ECO:0000313" key="3">
    <source>
        <dbReference type="Proteomes" id="UP001165065"/>
    </source>
</evidence>
<sequence>METSSSPPAIYSSPVNLLWAAAMLLSAGYGLTEYKVYHALVHHNTGVNHFLLNLSITSTLILLTLKVYLEQLRPDRNTLKLSYQTHRKQTHLCIALIVISSLLFNLSLYPRYGFTQTMIITSMVGYGVLWQFFMLVPYSLAQNLAGIVGATYFLQEYAGVGVITSFGH</sequence>